<feature type="region of interest" description="Disordered" evidence="1">
    <location>
        <begin position="120"/>
        <end position="160"/>
    </location>
</feature>
<proteinExistence type="predicted"/>
<evidence type="ECO:0000256" key="1">
    <source>
        <dbReference type="SAM" id="MobiDB-lite"/>
    </source>
</evidence>
<name>A0AAW1Q4W3_9CHLO</name>
<dbReference type="InterPro" id="IPR014876">
    <property type="entry name" value="DEK_C"/>
</dbReference>
<dbReference type="Proteomes" id="UP001489004">
    <property type="component" value="Unassembled WGS sequence"/>
</dbReference>
<feature type="region of interest" description="Disordered" evidence="1">
    <location>
        <begin position="1"/>
        <end position="40"/>
    </location>
</feature>
<sequence length="443" mass="49073">MPRRPRAGQVSEASLASHDDATPAVQEEDAPDAEPAETHSDLVPLTYDELLEARQLAALLAPTWQQMRERDAQLVCRWPLEYRGIIRPTKKSKISEQAEYASRTRDTPRPGISVAALPSAEEAAAQGRRGNMQPAGFGGPVPMDWHLQAADGNSSESDSEADDAVDWRCIAFVPPPLDAAPEEAAIRHTCGSWNPPERRRCCACRAPRWEDELHSRVAAILQTSDLSTVTVRQVMQRLQHEGLRPNGRGLLFPKVAVRHAVERFVRRSVKRERHEGLQEVLRFGTFPFAFSGDLDHTGRMHGHLDEDELDRDIMTSFEELSRDDDDVPLPSVDPQKAAGPSGHQPGRSWAEKGTAADVASKFTLDLLGRVLELRQDQLRARPGLRSMLISLNHAQREEPGVCSGRVKPSRGQLYSEEVGARQGRKAAPKSKGSLAYLLGSRRC</sequence>
<keyword evidence="4" id="KW-1185">Reference proteome</keyword>
<dbReference type="AlphaFoldDB" id="A0AAW1Q4W3"/>
<accession>A0AAW1Q4W3</accession>
<dbReference type="Pfam" id="PF08766">
    <property type="entry name" value="DEK_C"/>
    <property type="match status" value="1"/>
</dbReference>
<feature type="domain" description="DEK-C" evidence="2">
    <location>
        <begin position="210"/>
        <end position="240"/>
    </location>
</feature>
<organism evidence="3 4">
    <name type="scientific">[Myrmecia] bisecta</name>
    <dbReference type="NCBI Taxonomy" id="41462"/>
    <lineage>
        <taxon>Eukaryota</taxon>
        <taxon>Viridiplantae</taxon>
        <taxon>Chlorophyta</taxon>
        <taxon>core chlorophytes</taxon>
        <taxon>Trebouxiophyceae</taxon>
        <taxon>Trebouxiales</taxon>
        <taxon>Trebouxiaceae</taxon>
        <taxon>Myrmecia</taxon>
    </lineage>
</organism>
<comment type="caution">
    <text evidence="3">The sequence shown here is derived from an EMBL/GenBank/DDBJ whole genome shotgun (WGS) entry which is preliminary data.</text>
</comment>
<reference evidence="3 4" key="1">
    <citation type="journal article" date="2024" name="Nat. Commun.">
        <title>Phylogenomics reveals the evolutionary origins of lichenization in chlorophyte algae.</title>
        <authorList>
            <person name="Puginier C."/>
            <person name="Libourel C."/>
            <person name="Otte J."/>
            <person name="Skaloud P."/>
            <person name="Haon M."/>
            <person name="Grisel S."/>
            <person name="Petersen M."/>
            <person name="Berrin J.G."/>
            <person name="Delaux P.M."/>
            <person name="Dal Grande F."/>
            <person name="Keller J."/>
        </authorList>
    </citation>
    <scope>NUCLEOTIDE SEQUENCE [LARGE SCALE GENOMIC DNA]</scope>
    <source>
        <strain evidence="3 4">SAG 2043</strain>
    </source>
</reference>
<dbReference type="EMBL" id="JALJOR010000006">
    <property type="protein sequence ID" value="KAK9815881.1"/>
    <property type="molecule type" value="Genomic_DNA"/>
</dbReference>
<evidence type="ECO:0000313" key="3">
    <source>
        <dbReference type="EMBL" id="KAK9815881.1"/>
    </source>
</evidence>
<gene>
    <name evidence="3" type="ORF">WJX72_011253</name>
</gene>
<feature type="region of interest" description="Disordered" evidence="1">
    <location>
        <begin position="93"/>
        <end position="112"/>
    </location>
</feature>
<protein>
    <recommendedName>
        <fullName evidence="2">DEK-C domain-containing protein</fullName>
    </recommendedName>
</protein>
<feature type="compositionally biased region" description="Acidic residues" evidence="1">
    <location>
        <begin position="26"/>
        <end position="35"/>
    </location>
</feature>
<evidence type="ECO:0000259" key="2">
    <source>
        <dbReference type="Pfam" id="PF08766"/>
    </source>
</evidence>
<evidence type="ECO:0000313" key="4">
    <source>
        <dbReference type="Proteomes" id="UP001489004"/>
    </source>
</evidence>
<feature type="region of interest" description="Disordered" evidence="1">
    <location>
        <begin position="320"/>
        <end position="354"/>
    </location>
</feature>